<reference evidence="4 5" key="1">
    <citation type="submission" date="2021-06" db="EMBL/GenBank/DDBJ databases">
        <title>Enterococcus alishanensis sp. nov., a novel lactic acid bacterium isolated from fresh coffee beans.</title>
        <authorList>
            <person name="Chen Y.-S."/>
        </authorList>
    </citation>
    <scope>NUCLEOTIDE SEQUENCE [LARGE SCALE GENOMIC DNA]</scope>
    <source>
        <strain evidence="4 5">ALS3</strain>
    </source>
</reference>
<feature type="DNA-binding region" description="OmpR/PhoB-type" evidence="2">
    <location>
        <begin position="61"/>
        <end position="164"/>
    </location>
</feature>
<organism evidence="4 5">
    <name type="scientific">Enterococcus alishanensis</name>
    <dbReference type="NCBI Taxonomy" id="1303817"/>
    <lineage>
        <taxon>Bacteria</taxon>
        <taxon>Bacillati</taxon>
        <taxon>Bacillota</taxon>
        <taxon>Bacilli</taxon>
        <taxon>Lactobacillales</taxon>
        <taxon>Enterococcaceae</taxon>
        <taxon>Enterococcus</taxon>
    </lineage>
</organism>
<gene>
    <name evidence="4" type="ORF">KUA55_03725</name>
</gene>
<keyword evidence="1 2" id="KW-0238">DNA-binding</keyword>
<dbReference type="Pfam" id="PF00486">
    <property type="entry name" value="Trans_reg_C"/>
    <property type="match status" value="1"/>
</dbReference>
<accession>A0ABS6TA42</accession>
<evidence type="ECO:0000313" key="4">
    <source>
        <dbReference type="EMBL" id="MBV7389776.1"/>
    </source>
</evidence>
<dbReference type="Proteomes" id="UP000774130">
    <property type="component" value="Unassembled WGS sequence"/>
</dbReference>
<dbReference type="SMART" id="SM00862">
    <property type="entry name" value="Trans_reg_C"/>
    <property type="match status" value="1"/>
</dbReference>
<sequence length="177" mass="20733">MSDLEASELVKSVASKRTAVFRIVDTSVDEQKAEILKNEGFQEWITKNESFNELRELLFIYSAKQINQEKENKENKSPSISSWKLLKIKLSPVEERILDVLIEAKAATVSREDLVKIIWREDPNNSNLSQVSYRIKRIKHSIEEVFDIPDGVVTDWRKGYRLNDEFYQKIYESYELA</sequence>
<dbReference type="RefSeq" id="WP_218324846.1">
    <property type="nucleotide sequence ID" value="NZ_JAHUZB010000002.1"/>
</dbReference>
<comment type="caution">
    <text evidence="4">The sequence shown here is derived from an EMBL/GenBank/DDBJ whole genome shotgun (WGS) entry which is preliminary data.</text>
</comment>
<evidence type="ECO:0000256" key="2">
    <source>
        <dbReference type="PROSITE-ProRule" id="PRU01091"/>
    </source>
</evidence>
<dbReference type="InterPro" id="IPR001867">
    <property type="entry name" value="OmpR/PhoB-type_DNA-bd"/>
</dbReference>
<name>A0ABS6TA42_9ENTE</name>
<evidence type="ECO:0000259" key="3">
    <source>
        <dbReference type="PROSITE" id="PS51755"/>
    </source>
</evidence>
<dbReference type="PROSITE" id="PS51755">
    <property type="entry name" value="OMPR_PHOB"/>
    <property type="match status" value="1"/>
</dbReference>
<feature type="domain" description="OmpR/PhoB-type" evidence="3">
    <location>
        <begin position="61"/>
        <end position="164"/>
    </location>
</feature>
<keyword evidence="5" id="KW-1185">Reference proteome</keyword>
<evidence type="ECO:0000256" key="1">
    <source>
        <dbReference type="ARBA" id="ARBA00023125"/>
    </source>
</evidence>
<protein>
    <submittedName>
        <fullName evidence="4">Helix-turn-helix domain-containing protein</fullName>
    </submittedName>
</protein>
<evidence type="ECO:0000313" key="5">
    <source>
        <dbReference type="Proteomes" id="UP000774130"/>
    </source>
</evidence>
<proteinExistence type="predicted"/>
<dbReference type="EMBL" id="JAHUZB010000002">
    <property type="protein sequence ID" value="MBV7389776.1"/>
    <property type="molecule type" value="Genomic_DNA"/>
</dbReference>